<dbReference type="NCBIfam" id="TIGR04283">
    <property type="entry name" value="glyco_like_mftF"/>
    <property type="match status" value="1"/>
</dbReference>
<dbReference type="InterPro" id="IPR001173">
    <property type="entry name" value="Glyco_trans_2-like"/>
</dbReference>
<gene>
    <name evidence="7" type="ORF">FGM00_00645</name>
</gene>
<protein>
    <submittedName>
        <fullName evidence="7">Glycosyltransferase</fullName>
    </submittedName>
</protein>
<keyword evidence="2" id="KW-1003">Cell membrane</keyword>
<evidence type="ECO:0000256" key="5">
    <source>
        <dbReference type="ARBA" id="ARBA00023136"/>
    </source>
</evidence>
<dbReference type="Pfam" id="PF00535">
    <property type="entry name" value="Glycos_transf_2"/>
    <property type="match status" value="1"/>
</dbReference>
<keyword evidence="8" id="KW-1185">Reference proteome</keyword>
<dbReference type="CDD" id="cd02522">
    <property type="entry name" value="GT_2_like_a"/>
    <property type="match status" value="1"/>
</dbReference>
<dbReference type="PANTHER" id="PTHR43646">
    <property type="entry name" value="GLYCOSYLTRANSFERASE"/>
    <property type="match status" value="1"/>
</dbReference>
<dbReference type="SUPFAM" id="SSF53448">
    <property type="entry name" value="Nucleotide-diphospho-sugar transferases"/>
    <property type="match status" value="1"/>
</dbReference>
<evidence type="ECO:0000256" key="1">
    <source>
        <dbReference type="ARBA" id="ARBA00004236"/>
    </source>
</evidence>
<sequence length="233" mass="26790">MIRSPYRISVIIPVFNEEAHIVATVRHLQKFCANDYIEEILIVDGGSTDNTLSVLKNTGATVLNAPKGRAVQMNYGAAKAKGSILYFLHADTLPPKDFGKSIVEAVLHDHQAGCFQMIFDSDSRFLEFFAWFSRLNIRLCRGGDQSLFITKKLFQALNGFNEDYHIYEDNEFIGRLYKHTPFKILPQRVKTSARRYEKHGKIKLQYHFGMIHLKSRLGAGPDQLYQYYRQHIA</sequence>
<evidence type="ECO:0000256" key="2">
    <source>
        <dbReference type="ARBA" id="ARBA00022475"/>
    </source>
</evidence>
<evidence type="ECO:0000313" key="7">
    <source>
        <dbReference type="EMBL" id="QCW98701.1"/>
    </source>
</evidence>
<organism evidence="7 8">
    <name type="scientific">Aggregatimonas sangjinii</name>
    <dbReference type="NCBI Taxonomy" id="2583587"/>
    <lineage>
        <taxon>Bacteria</taxon>
        <taxon>Pseudomonadati</taxon>
        <taxon>Bacteroidota</taxon>
        <taxon>Flavobacteriia</taxon>
        <taxon>Flavobacteriales</taxon>
        <taxon>Flavobacteriaceae</taxon>
        <taxon>Aggregatimonas</taxon>
    </lineage>
</organism>
<keyword evidence="3" id="KW-0328">Glycosyltransferase</keyword>
<dbReference type="EMBL" id="CP040710">
    <property type="protein sequence ID" value="QCW98701.1"/>
    <property type="molecule type" value="Genomic_DNA"/>
</dbReference>
<reference evidence="7 8" key="1">
    <citation type="submission" date="2019-05" db="EMBL/GenBank/DDBJ databases">
        <title>Genome sequencing of F202Z8.</title>
        <authorList>
            <person name="Kwon Y.M."/>
        </authorList>
    </citation>
    <scope>NUCLEOTIDE SEQUENCE [LARGE SCALE GENOMIC DNA]</scope>
    <source>
        <strain evidence="7 8">F202Z8</strain>
    </source>
</reference>
<evidence type="ECO:0000256" key="3">
    <source>
        <dbReference type="ARBA" id="ARBA00022676"/>
    </source>
</evidence>
<dbReference type="OrthoDB" id="9810303at2"/>
<accession>A0A5B7SKY2</accession>
<dbReference type="Gene3D" id="3.90.550.10">
    <property type="entry name" value="Spore Coat Polysaccharide Biosynthesis Protein SpsA, Chain A"/>
    <property type="match status" value="1"/>
</dbReference>
<keyword evidence="4 7" id="KW-0808">Transferase</keyword>
<dbReference type="GO" id="GO:0016757">
    <property type="term" value="F:glycosyltransferase activity"/>
    <property type="evidence" value="ECO:0007669"/>
    <property type="project" value="UniProtKB-KW"/>
</dbReference>
<keyword evidence="5" id="KW-0472">Membrane</keyword>
<dbReference type="PANTHER" id="PTHR43646:SF2">
    <property type="entry name" value="GLYCOSYLTRANSFERASE 2-LIKE DOMAIN-CONTAINING PROTEIN"/>
    <property type="match status" value="1"/>
</dbReference>
<dbReference type="InterPro" id="IPR029044">
    <property type="entry name" value="Nucleotide-diphossugar_trans"/>
</dbReference>
<name>A0A5B7SKY2_9FLAO</name>
<evidence type="ECO:0000259" key="6">
    <source>
        <dbReference type="Pfam" id="PF00535"/>
    </source>
</evidence>
<feature type="domain" description="Glycosyltransferase 2-like" evidence="6">
    <location>
        <begin position="9"/>
        <end position="130"/>
    </location>
</feature>
<dbReference type="GO" id="GO:0005886">
    <property type="term" value="C:plasma membrane"/>
    <property type="evidence" value="ECO:0007669"/>
    <property type="project" value="UniProtKB-SubCell"/>
</dbReference>
<dbReference type="RefSeq" id="WP_138851056.1">
    <property type="nucleotide sequence ID" value="NZ_CP040710.1"/>
</dbReference>
<proteinExistence type="predicted"/>
<evidence type="ECO:0000256" key="4">
    <source>
        <dbReference type="ARBA" id="ARBA00022679"/>
    </source>
</evidence>
<dbReference type="InterPro" id="IPR026461">
    <property type="entry name" value="Trfase_2_rSAM/seldom_assoc"/>
</dbReference>
<dbReference type="KEGG" id="asag:FGM00_00645"/>
<comment type="subcellular location">
    <subcellularLocation>
        <location evidence="1">Cell membrane</location>
    </subcellularLocation>
</comment>
<dbReference type="AlphaFoldDB" id="A0A5B7SKY2"/>
<dbReference type="Proteomes" id="UP000310017">
    <property type="component" value="Chromosome"/>
</dbReference>
<evidence type="ECO:0000313" key="8">
    <source>
        <dbReference type="Proteomes" id="UP000310017"/>
    </source>
</evidence>